<reference evidence="2 3" key="1">
    <citation type="journal article" date="2015" name="Genome Announc.">
        <title>Complete and Assembled Genome Sequence of Bifidobacterium kashiwanohense PV20-2, Isolated from the Feces of an Anemic Kenyan Infant.</title>
        <authorList>
            <person name="Vazquez-Gutierrez P."/>
            <person name="Lacroix C."/>
            <person name="Chassard C."/>
            <person name="Klumpp J."/>
            <person name="Jans C."/>
            <person name="Stevens M.J."/>
        </authorList>
    </citation>
    <scope>NUCLEOTIDE SEQUENCE [LARGE SCALE GENOMIC DNA]</scope>
    <source>
        <strain evidence="2 3">PV20-2</strain>
    </source>
</reference>
<protein>
    <submittedName>
        <fullName evidence="2">Excisionase</fullName>
    </submittedName>
</protein>
<gene>
    <name evidence="2" type="ORF">AH68_09290</name>
</gene>
<dbReference type="KEGG" id="bka:AH68_09290"/>
<dbReference type="Pfam" id="PF12728">
    <property type="entry name" value="HTH_17"/>
    <property type="match status" value="1"/>
</dbReference>
<organism evidence="2 3">
    <name type="scientific">Bifidobacterium catenulatum PV20-2</name>
    <dbReference type="NCBI Taxonomy" id="1447716"/>
    <lineage>
        <taxon>Bacteria</taxon>
        <taxon>Bacillati</taxon>
        <taxon>Actinomycetota</taxon>
        <taxon>Actinomycetes</taxon>
        <taxon>Bifidobacteriales</taxon>
        <taxon>Bifidobacteriaceae</taxon>
        <taxon>Bifidobacterium</taxon>
    </lineage>
</organism>
<dbReference type="OrthoDB" id="26212at2"/>
<dbReference type="Proteomes" id="UP000030625">
    <property type="component" value="Chromosome"/>
</dbReference>
<name>A0A0A7I495_9BIFI</name>
<feature type="domain" description="Helix-turn-helix" evidence="1">
    <location>
        <begin position="54"/>
        <end position="102"/>
    </location>
</feature>
<dbReference type="HOGENOM" id="CLU_1861286_0_0_11"/>
<evidence type="ECO:0000259" key="1">
    <source>
        <dbReference type="Pfam" id="PF12728"/>
    </source>
</evidence>
<dbReference type="InterPro" id="IPR041657">
    <property type="entry name" value="HTH_17"/>
</dbReference>
<dbReference type="SUPFAM" id="SSF46955">
    <property type="entry name" value="Putative DNA-binding domain"/>
    <property type="match status" value="1"/>
</dbReference>
<evidence type="ECO:0000313" key="3">
    <source>
        <dbReference type="Proteomes" id="UP000030625"/>
    </source>
</evidence>
<dbReference type="AlphaFoldDB" id="A0A0A7I495"/>
<accession>A0A0A7I495</accession>
<sequence>MSAVLDRPGSKKTVIAAGSRVLVGADGAVVELTPESYEAALNAAMGVMGEHRMITTGDAARLLDCSARTVARILDSGRLPFVRNGAAGRRMVDVVDVMDYRSEEMERMRESLASMRRAARDFNLNDDEMTDYVSQFDA</sequence>
<dbReference type="InterPro" id="IPR009061">
    <property type="entry name" value="DNA-bd_dom_put_sf"/>
</dbReference>
<proteinExistence type="predicted"/>
<dbReference type="EMBL" id="CP007456">
    <property type="protein sequence ID" value="AIZ15197.1"/>
    <property type="molecule type" value="Genomic_DNA"/>
</dbReference>
<dbReference type="RefSeq" id="WP_039199356.1">
    <property type="nucleotide sequence ID" value="NZ_CP007456.1"/>
</dbReference>
<evidence type="ECO:0000313" key="2">
    <source>
        <dbReference type="EMBL" id="AIZ15197.1"/>
    </source>
</evidence>